<dbReference type="InterPro" id="IPR019410">
    <property type="entry name" value="Methyltransf_16"/>
</dbReference>
<feature type="region of interest" description="Disordered" evidence="1">
    <location>
        <begin position="519"/>
        <end position="584"/>
    </location>
</feature>
<feature type="compositionally biased region" description="Low complexity" evidence="1">
    <location>
        <begin position="520"/>
        <end position="534"/>
    </location>
</feature>
<evidence type="ECO:0000256" key="1">
    <source>
        <dbReference type="SAM" id="MobiDB-lite"/>
    </source>
</evidence>
<evidence type="ECO:0000313" key="2">
    <source>
        <dbReference type="EMBL" id="GFH46957.1"/>
    </source>
</evidence>
<dbReference type="EMBL" id="BLLK01000022">
    <property type="protein sequence ID" value="GFH46957.1"/>
    <property type="molecule type" value="Genomic_DNA"/>
</dbReference>
<feature type="compositionally biased region" description="Polar residues" evidence="1">
    <location>
        <begin position="563"/>
        <end position="572"/>
    </location>
</feature>
<reference evidence="2 3" key="1">
    <citation type="journal article" date="2021" name="Sci. Rep.">
        <title>The genome of the diatom Chaetoceros tenuissimus carries an ancient integrated fragment of an extant virus.</title>
        <authorList>
            <person name="Hongo Y."/>
            <person name="Kimura K."/>
            <person name="Takaki Y."/>
            <person name="Yoshida Y."/>
            <person name="Baba S."/>
            <person name="Kobayashi G."/>
            <person name="Nagasaki K."/>
            <person name="Hano T."/>
            <person name="Tomaru Y."/>
        </authorList>
    </citation>
    <scope>NUCLEOTIDE SEQUENCE [LARGE SCALE GENOMIC DNA]</scope>
    <source>
        <strain evidence="2 3">NIES-3715</strain>
    </source>
</reference>
<sequence>MKFPHVAATLLFISFYEQFSYTFAFSFKTSISQKLHGNILHATPRTVHTALQMAAKPRLPDDALIGKAVAKRAIYRLRPHKKDTHSPFAIEERQYFTITSHNSLQPISDKFLIFRGSCGKVESSDKIAEQIGQAIFTVDGLVGYDTKMSKECNLAMALYCMEHHDMMTGKGLQIGSEKGVGAVLSVVGGGIASNIRNVHTGDAPVPDKLETFTITHPDQTPLKNCIKNLGAVGFPASKAQVGVLNWNNRLNKSLLHNFDFIMGSDCVHHPKGVKTVVQLAHQYLKDEESTFLHIAPKNELSYELQYKLRVRMPALVEELSLKKIQLLPIVMDTLEDLEKFDAEEGRLAEFGKVKNTIFAAVMAGKIPKRVKPRKIGEPVPKSAPIQQEIAPVTPAPAPVAPPPSPLQAEPLPEPTVPLPEPTAPTPIILPPPEAPETVDPAPSPPQTELLPEKVNPAPIILPAAPAPAPAPVVPTPMTTTPIASSGGITSASPKYTPPAPKVVKESGFLAGLSGTRAQDSVTQAPAVPVASSVSSPPPASSSPSTVSTPSTPQVASPAVSTPVKPQSSSSPLTGGPVPKYTAPAPKVVRESGFLAGLSGASSQITNPPPSNNISKRSPEDLEKLHSEVEARVEPIIEKAVEANVEKGVEGDIEALVESADYSAYEVKPVETAAPLPPMNAKYVELELEQKTERMVELTAQQNVEK</sequence>
<dbReference type="InterPro" id="IPR029063">
    <property type="entry name" value="SAM-dependent_MTases_sf"/>
</dbReference>
<proteinExistence type="predicted"/>
<protein>
    <submittedName>
        <fullName evidence="2">Uncharacterized protein</fullName>
    </submittedName>
</protein>
<dbReference type="Pfam" id="PF10294">
    <property type="entry name" value="Methyltransf_16"/>
    <property type="match status" value="1"/>
</dbReference>
<accession>A0AAD3CJ13</accession>
<dbReference type="Proteomes" id="UP001054902">
    <property type="component" value="Unassembled WGS sequence"/>
</dbReference>
<feature type="region of interest" description="Disordered" evidence="1">
    <location>
        <begin position="393"/>
        <end position="419"/>
    </location>
</feature>
<feature type="region of interest" description="Disordered" evidence="1">
    <location>
        <begin position="598"/>
        <end position="620"/>
    </location>
</feature>
<dbReference type="Gene3D" id="3.40.50.150">
    <property type="entry name" value="Vaccinia Virus protein VP39"/>
    <property type="match status" value="1"/>
</dbReference>
<comment type="caution">
    <text evidence="2">The sequence shown here is derived from an EMBL/GenBank/DDBJ whole genome shotgun (WGS) entry which is preliminary data.</text>
</comment>
<feature type="compositionally biased region" description="Low complexity" evidence="1">
    <location>
        <begin position="541"/>
        <end position="558"/>
    </location>
</feature>
<organism evidence="2 3">
    <name type="scientific">Chaetoceros tenuissimus</name>
    <dbReference type="NCBI Taxonomy" id="426638"/>
    <lineage>
        <taxon>Eukaryota</taxon>
        <taxon>Sar</taxon>
        <taxon>Stramenopiles</taxon>
        <taxon>Ochrophyta</taxon>
        <taxon>Bacillariophyta</taxon>
        <taxon>Coscinodiscophyceae</taxon>
        <taxon>Chaetocerotophycidae</taxon>
        <taxon>Chaetocerotales</taxon>
        <taxon>Chaetocerotaceae</taxon>
        <taxon>Chaetoceros</taxon>
    </lineage>
</organism>
<gene>
    <name evidence="2" type="ORF">CTEN210_03432</name>
</gene>
<keyword evidence="3" id="KW-1185">Reference proteome</keyword>
<dbReference type="AlphaFoldDB" id="A0AAD3CJ13"/>
<evidence type="ECO:0000313" key="3">
    <source>
        <dbReference type="Proteomes" id="UP001054902"/>
    </source>
</evidence>
<name>A0AAD3CJ13_9STRA</name>